<keyword evidence="6" id="KW-0418">Kinase</keyword>
<dbReference type="PROSITE" id="PS50109">
    <property type="entry name" value="HIS_KIN"/>
    <property type="match status" value="1"/>
</dbReference>
<keyword evidence="5" id="KW-0547">Nucleotide-binding</keyword>
<evidence type="ECO:0000256" key="2">
    <source>
        <dbReference type="ARBA" id="ARBA00012438"/>
    </source>
</evidence>
<gene>
    <name evidence="14" type="ORF">SOCE26_056260</name>
</gene>
<dbReference type="PROSITE" id="PS50113">
    <property type="entry name" value="PAC"/>
    <property type="match status" value="1"/>
</dbReference>
<dbReference type="InterPro" id="IPR000014">
    <property type="entry name" value="PAS"/>
</dbReference>
<feature type="domain" description="PAS" evidence="12">
    <location>
        <begin position="230"/>
        <end position="274"/>
    </location>
</feature>
<dbReference type="CDD" id="cd00156">
    <property type="entry name" value="REC"/>
    <property type="match status" value="1"/>
</dbReference>
<dbReference type="InterPro" id="IPR005467">
    <property type="entry name" value="His_kinase_dom"/>
</dbReference>
<dbReference type="Gene3D" id="1.10.287.130">
    <property type="match status" value="1"/>
</dbReference>
<dbReference type="Pfam" id="PF00512">
    <property type="entry name" value="HisKA"/>
    <property type="match status" value="1"/>
</dbReference>
<dbReference type="SMART" id="SM00448">
    <property type="entry name" value="REC"/>
    <property type="match status" value="1"/>
</dbReference>
<dbReference type="CDD" id="cd00130">
    <property type="entry name" value="PAS"/>
    <property type="match status" value="1"/>
</dbReference>
<dbReference type="EC" id="2.7.13.3" evidence="2"/>
<evidence type="ECO:0000256" key="7">
    <source>
        <dbReference type="ARBA" id="ARBA00022840"/>
    </source>
</evidence>
<dbReference type="InterPro" id="IPR003661">
    <property type="entry name" value="HisK_dim/P_dom"/>
</dbReference>
<dbReference type="Proteomes" id="UP000238348">
    <property type="component" value="Chromosome"/>
</dbReference>
<keyword evidence="4" id="KW-0808">Transferase</keyword>
<evidence type="ECO:0000259" key="11">
    <source>
        <dbReference type="PROSITE" id="PS50110"/>
    </source>
</evidence>
<comment type="catalytic activity">
    <reaction evidence="1">
        <text>ATP + protein L-histidine = ADP + protein N-phospho-L-histidine.</text>
        <dbReference type="EC" id="2.7.13.3"/>
    </reaction>
</comment>
<dbReference type="InterPro" id="IPR035965">
    <property type="entry name" value="PAS-like_dom_sf"/>
</dbReference>
<dbReference type="InterPro" id="IPR003594">
    <property type="entry name" value="HATPase_dom"/>
</dbReference>
<dbReference type="PROSITE" id="PS50112">
    <property type="entry name" value="PAS"/>
    <property type="match status" value="1"/>
</dbReference>
<evidence type="ECO:0000259" key="10">
    <source>
        <dbReference type="PROSITE" id="PS50109"/>
    </source>
</evidence>
<keyword evidence="3 9" id="KW-0597">Phosphoprotein</keyword>
<keyword evidence="8" id="KW-0902">Two-component regulatory system</keyword>
<dbReference type="SUPFAM" id="SSF47384">
    <property type="entry name" value="Homodimeric domain of signal transducing histidine kinase"/>
    <property type="match status" value="1"/>
</dbReference>
<keyword evidence="7" id="KW-0067">ATP-binding</keyword>
<dbReference type="EMBL" id="CP012673">
    <property type="protein sequence ID" value="AUX44163.1"/>
    <property type="molecule type" value="Genomic_DNA"/>
</dbReference>
<feature type="domain" description="PAC" evidence="13">
    <location>
        <begin position="307"/>
        <end position="359"/>
    </location>
</feature>
<sequence length="752" mass="79594">MKNASRPRAPPWSDDEEMHAAPASERYGRLVALNAVLTVVARHSNLLLPRPFEELAGAVGRYAPFQLFSLVFPEPEGELRAYAVFHGDTLASAPFGVLLPAPAPLFRRVFGEGRAFSCDDTRAGDALARMGPAEGCLSYVAIPVRAAPPGTASARSAARSDPPGAGGGAPGGPVIAALLVGYGEAAGAAAAPAALLEELAEALGAGLDRSLRVVAGEREAAERLLRIRELEEQHRNLLDNAPLIIFRLDPETGELSFLNRHAERLLGVPVAEALKTPGFLGDVHADPEGVMCFEDAVARARLGAPSASYEARLRRRGGDAITARGTVYPLVSDRGRVVAIEGVLADVSTEHAARTRLIQVDRLSTLGTLSAGVAHEINNPAAFILLGLDMLDRLLRGPNVRMEGAAATSASDLLQELRDSIRRIVDIVRDLKLFASPPQPDGARRTLTDANRTVESALSLTRGQIIERAQIVKNLTEVPPILMEDGRLGQVIVNLLVNAAQAIPKPSSKLAAREHTVTVETRSDGETVEIVVSDTGAGIPDEIHPRIWAPFFTTKGPEVGTGLGLSISREIIERAGGRIAAESPVPGSDPPCGARFVISLPAAGRAEEATPSVSPLPRLVSKRVRVLIVEDEASLARALESQLGRVHQVALAPSADAAMGMLAGGQRFDVVLCDLRMPGMSGDVFYTRIRESDPALAQGFIFMTGVGFGADIERFLSSAGRPLLEKPFSAEDALSAIAEVVTANRAEAREGK</sequence>
<evidence type="ECO:0000256" key="5">
    <source>
        <dbReference type="ARBA" id="ARBA00022741"/>
    </source>
</evidence>
<accession>A0A2L0EXZ6</accession>
<dbReference type="SMART" id="SM00091">
    <property type="entry name" value="PAS"/>
    <property type="match status" value="1"/>
</dbReference>
<dbReference type="PANTHER" id="PTHR43065">
    <property type="entry name" value="SENSOR HISTIDINE KINASE"/>
    <property type="match status" value="1"/>
</dbReference>
<evidence type="ECO:0000313" key="15">
    <source>
        <dbReference type="Proteomes" id="UP000238348"/>
    </source>
</evidence>
<protein>
    <recommendedName>
        <fullName evidence="2">histidine kinase</fullName>
        <ecNumber evidence="2">2.7.13.3</ecNumber>
    </recommendedName>
</protein>
<dbReference type="PRINTS" id="PR00344">
    <property type="entry name" value="BCTRLSENSOR"/>
</dbReference>
<feature type="domain" description="Response regulatory" evidence="11">
    <location>
        <begin position="625"/>
        <end position="741"/>
    </location>
</feature>
<dbReference type="InterPro" id="IPR004358">
    <property type="entry name" value="Sig_transdc_His_kin-like_C"/>
</dbReference>
<evidence type="ECO:0000256" key="4">
    <source>
        <dbReference type="ARBA" id="ARBA00022679"/>
    </source>
</evidence>
<proteinExistence type="predicted"/>
<dbReference type="InterPro" id="IPR000700">
    <property type="entry name" value="PAS-assoc_C"/>
</dbReference>
<dbReference type="CDD" id="cd00082">
    <property type="entry name" value="HisKA"/>
    <property type="match status" value="1"/>
</dbReference>
<dbReference type="InterPro" id="IPR001789">
    <property type="entry name" value="Sig_transdc_resp-reg_receiver"/>
</dbReference>
<dbReference type="PROSITE" id="PS50110">
    <property type="entry name" value="RESPONSE_REGULATORY"/>
    <property type="match status" value="1"/>
</dbReference>
<dbReference type="PANTHER" id="PTHR43065:SF10">
    <property type="entry name" value="PEROXIDE STRESS-ACTIVATED HISTIDINE KINASE MAK3"/>
    <property type="match status" value="1"/>
</dbReference>
<dbReference type="SUPFAM" id="SSF52172">
    <property type="entry name" value="CheY-like"/>
    <property type="match status" value="1"/>
</dbReference>
<dbReference type="SUPFAM" id="SSF55874">
    <property type="entry name" value="ATPase domain of HSP90 chaperone/DNA topoisomerase II/histidine kinase"/>
    <property type="match status" value="1"/>
</dbReference>
<dbReference type="SUPFAM" id="SSF55785">
    <property type="entry name" value="PYP-like sensor domain (PAS domain)"/>
    <property type="match status" value="1"/>
</dbReference>
<evidence type="ECO:0000256" key="1">
    <source>
        <dbReference type="ARBA" id="ARBA00000085"/>
    </source>
</evidence>
<name>A0A2L0EXZ6_SORCE</name>
<evidence type="ECO:0000259" key="13">
    <source>
        <dbReference type="PROSITE" id="PS50113"/>
    </source>
</evidence>
<dbReference type="Pfam" id="PF13188">
    <property type="entry name" value="PAS_8"/>
    <property type="match status" value="1"/>
</dbReference>
<dbReference type="SMART" id="SM00388">
    <property type="entry name" value="HisKA"/>
    <property type="match status" value="1"/>
</dbReference>
<dbReference type="AlphaFoldDB" id="A0A2L0EXZ6"/>
<feature type="domain" description="Histidine kinase" evidence="10">
    <location>
        <begin position="372"/>
        <end position="604"/>
    </location>
</feature>
<reference evidence="14 15" key="1">
    <citation type="submission" date="2015-09" db="EMBL/GenBank/DDBJ databases">
        <title>Sorangium comparison.</title>
        <authorList>
            <person name="Zaburannyi N."/>
            <person name="Bunk B."/>
            <person name="Overmann J."/>
            <person name="Mueller R."/>
        </authorList>
    </citation>
    <scope>NUCLEOTIDE SEQUENCE [LARGE SCALE GENOMIC DNA]</scope>
    <source>
        <strain evidence="14 15">So ce26</strain>
    </source>
</reference>
<dbReference type="Pfam" id="PF00072">
    <property type="entry name" value="Response_reg"/>
    <property type="match status" value="1"/>
</dbReference>
<dbReference type="GO" id="GO:0000155">
    <property type="term" value="F:phosphorelay sensor kinase activity"/>
    <property type="evidence" value="ECO:0007669"/>
    <property type="project" value="InterPro"/>
</dbReference>
<evidence type="ECO:0000313" key="14">
    <source>
        <dbReference type="EMBL" id="AUX44163.1"/>
    </source>
</evidence>
<organism evidence="14 15">
    <name type="scientific">Sorangium cellulosum</name>
    <name type="common">Polyangium cellulosum</name>
    <dbReference type="NCBI Taxonomy" id="56"/>
    <lineage>
        <taxon>Bacteria</taxon>
        <taxon>Pseudomonadati</taxon>
        <taxon>Myxococcota</taxon>
        <taxon>Polyangia</taxon>
        <taxon>Polyangiales</taxon>
        <taxon>Polyangiaceae</taxon>
        <taxon>Sorangium</taxon>
    </lineage>
</organism>
<evidence type="ECO:0000256" key="3">
    <source>
        <dbReference type="ARBA" id="ARBA00022553"/>
    </source>
</evidence>
<evidence type="ECO:0000256" key="8">
    <source>
        <dbReference type="ARBA" id="ARBA00023012"/>
    </source>
</evidence>
<dbReference type="SMART" id="SM00387">
    <property type="entry name" value="HATPase_c"/>
    <property type="match status" value="1"/>
</dbReference>
<dbReference type="GO" id="GO:0005524">
    <property type="term" value="F:ATP binding"/>
    <property type="evidence" value="ECO:0007669"/>
    <property type="project" value="UniProtKB-KW"/>
</dbReference>
<dbReference type="Gene3D" id="3.30.450.20">
    <property type="entry name" value="PAS domain"/>
    <property type="match status" value="1"/>
</dbReference>
<feature type="modified residue" description="4-aspartylphosphate" evidence="9">
    <location>
        <position position="674"/>
    </location>
</feature>
<dbReference type="InterPro" id="IPR036890">
    <property type="entry name" value="HATPase_C_sf"/>
</dbReference>
<dbReference type="InterPro" id="IPR011006">
    <property type="entry name" value="CheY-like_superfamily"/>
</dbReference>
<dbReference type="Pfam" id="PF02518">
    <property type="entry name" value="HATPase_c"/>
    <property type="match status" value="1"/>
</dbReference>
<evidence type="ECO:0000256" key="6">
    <source>
        <dbReference type="ARBA" id="ARBA00022777"/>
    </source>
</evidence>
<dbReference type="Gene3D" id="3.40.50.2300">
    <property type="match status" value="1"/>
</dbReference>
<evidence type="ECO:0000256" key="9">
    <source>
        <dbReference type="PROSITE-ProRule" id="PRU00169"/>
    </source>
</evidence>
<dbReference type="InterPro" id="IPR036097">
    <property type="entry name" value="HisK_dim/P_sf"/>
</dbReference>
<evidence type="ECO:0000259" key="12">
    <source>
        <dbReference type="PROSITE" id="PS50112"/>
    </source>
</evidence>
<dbReference type="Gene3D" id="3.30.565.10">
    <property type="entry name" value="Histidine kinase-like ATPase, C-terminal domain"/>
    <property type="match status" value="1"/>
</dbReference>